<keyword evidence="2" id="KW-1185">Reference proteome</keyword>
<protein>
    <submittedName>
        <fullName evidence="1">Thioredoxin family protein</fullName>
    </submittedName>
</protein>
<evidence type="ECO:0000313" key="2">
    <source>
        <dbReference type="Proteomes" id="UP001602119"/>
    </source>
</evidence>
<evidence type="ECO:0000313" key="1">
    <source>
        <dbReference type="EMBL" id="MFF4776316.1"/>
    </source>
</evidence>
<sequence length="103" mass="10771">MLELAVLTVPDCPNEAVLRERLAQALTGHPDVSITHQVIDNEADAARLGMHGSPTLLINGVDVFAAPNTPASLSCRLYHDESGPTGGAPSVAALREALRYDAG</sequence>
<dbReference type="Proteomes" id="UP001602119">
    <property type="component" value="Unassembled WGS sequence"/>
</dbReference>
<reference evidence="1 2" key="1">
    <citation type="submission" date="2024-10" db="EMBL/GenBank/DDBJ databases">
        <title>The Natural Products Discovery Center: Release of the First 8490 Sequenced Strains for Exploring Actinobacteria Biosynthetic Diversity.</title>
        <authorList>
            <person name="Kalkreuter E."/>
            <person name="Kautsar S.A."/>
            <person name="Yang D."/>
            <person name="Bader C.D."/>
            <person name="Teijaro C.N."/>
            <person name="Fluegel L."/>
            <person name="Davis C.M."/>
            <person name="Simpson J.R."/>
            <person name="Lauterbach L."/>
            <person name="Steele A.D."/>
            <person name="Gui C."/>
            <person name="Meng S."/>
            <person name="Li G."/>
            <person name="Viehrig K."/>
            <person name="Ye F."/>
            <person name="Su P."/>
            <person name="Kiefer A.F."/>
            <person name="Nichols A."/>
            <person name="Cepeda A.J."/>
            <person name="Yan W."/>
            <person name="Fan B."/>
            <person name="Jiang Y."/>
            <person name="Adhikari A."/>
            <person name="Zheng C.-J."/>
            <person name="Schuster L."/>
            <person name="Cowan T.M."/>
            <person name="Smanski M.J."/>
            <person name="Chevrette M.G."/>
            <person name="De Carvalho L.P.S."/>
            <person name="Shen B."/>
        </authorList>
    </citation>
    <scope>NUCLEOTIDE SEQUENCE [LARGE SCALE GENOMIC DNA]</scope>
    <source>
        <strain evidence="1 2">NPDC001281</strain>
    </source>
</reference>
<name>A0ABW6VBM0_MICFU</name>
<gene>
    <name evidence="1" type="ORF">ACFY05_25985</name>
</gene>
<dbReference type="EMBL" id="JBIAXI010000017">
    <property type="protein sequence ID" value="MFF4776316.1"/>
    <property type="molecule type" value="Genomic_DNA"/>
</dbReference>
<dbReference type="RefSeq" id="WP_387344640.1">
    <property type="nucleotide sequence ID" value="NZ_JBIAXI010000017.1"/>
</dbReference>
<organism evidence="1 2">
    <name type="scientific">Microtetraspora fusca</name>
    <dbReference type="NCBI Taxonomy" id="1997"/>
    <lineage>
        <taxon>Bacteria</taxon>
        <taxon>Bacillati</taxon>
        <taxon>Actinomycetota</taxon>
        <taxon>Actinomycetes</taxon>
        <taxon>Streptosporangiales</taxon>
        <taxon>Streptosporangiaceae</taxon>
        <taxon>Microtetraspora</taxon>
    </lineage>
</organism>
<proteinExistence type="predicted"/>
<comment type="caution">
    <text evidence="1">The sequence shown here is derived from an EMBL/GenBank/DDBJ whole genome shotgun (WGS) entry which is preliminary data.</text>
</comment>
<accession>A0ABW6VBM0</accession>